<dbReference type="PIRSF" id="PIRSF000019">
    <property type="entry name" value="Bc1_11K"/>
    <property type="match status" value="1"/>
</dbReference>
<evidence type="ECO:0000256" key="4">
    <source>
        <dbReference type="ARBA" id="ARBA00022660"/>
    </source>
</evidence>
<evidence type="ECO:0000256" key="3">
    <source>
        <dbReference type="ARBA" id="ARBA00022448"/>
    </source>
</evidence>
<evidence type="ECO:0000256" key="8">
    <source>
        <dbReference type="ARBA" id="ARBA00023136"/>
    </source>
</evidence>
<dbReference type="InterPro" id="IPR003422">
    <property type="entry name" value="Cyt_b-c1_6"/>
</dbReference>
<dbReference type="PANTHER" id="PTHR15336">
    <property type="entry name" value="UBIQUINOL-CYTOCHROME C REDUCTASE COMPLEX 7.8 KDA PROTEIN"/>
    <property type="match status" value="1"/>
</dbReference>
<dbReference type="AlphaFoldDB" id="A0AAW1K6K3"/>
<dbReference type="FunFam" id="1.10.287.20:FF:000001">
    <property type="entry name" value="Cytochrome b-c1 complex subunit 6"/>
    <property type="match status" value="1"/>
</dbReference>
<name>A0AAW1K6K3_SAPOF</name>
<keyword evidence="5 10" id="KW-0999">Mitochondrion inner membrane</keyword>
<dbReference type="PANTHER" id="PTHR15336:SF0">
    <property type="entry name" value="CYTOCHROME B-C1 COMPLEX SUBUNIT 6, MITOCHONDRIAL"/>
    <property type="match status" value="1"/>
</dbReference>
<keyword evidence="7 10" id="KW-0496">Mitochondrion</keyword>
<evidence type="ECO:0000256" key="1">
    <source>
        <dbReference type="ARBA" id="ARBA00004137"/>
    </source>
</evidence>
<dbReference type="Pfam" id="PF02320">
    <property type="entry name" value="UCR_hinge"/>
    <property type="match status" value="1"/>
</dbReference>
<accession>A0AAW1K6K3</accession>
<keyword evidence="6 10" id="KW-0249">Electron transport</keyword>
<evidence type="ECO:0000256" key="11">
    <source>
        <dbReference type="PIRSR" id="PIRSR000019-1"/>
    </source>
</evidence>
<dbReference type="Gene3D" id="1.10.287.20">
    <property type="entry name" value="Ubiquinol-cytochrome C reductase hinge domain"/>
    <property type="match status" value="1"/>
</dbReference>
<evidence type="ECO:0000313" key="13">
    <source>
        <dbReference type="EMBL" id="KAK9713293.1"/>
    </source>
</evidence>
<dbReference type="GO" id="GO:0005743">
    <property type="term" value="C:mitochondrial inner membrane"/>
    <property type="evidence" value="ECO:0007669"/>
    <property type="project" value="UniProtKB-SubCell"/>
</dbReference>
<keyword evidence="4 10" id="KW-0679">Respiratory chain</keyword>
<evidence type="ECO:0000256" key="2">
    <source>
        <dbReference type="ARBA" id="ARBA00006498"/>
    </source>
</evidence>
<keyword evidence="9" id="KW-1015">Disulfide bond</keyword>
<dbReference type="SUPFAM" id="SSF81531">
    <property type="entry name" value="Non-heme 11 kDa protein of cytochrome bc1 complex (Ubiquinol-cytochrome c reductase)"/>
    <property type="match status" value="1"/>
</dbReference>
<feature type="disulfide bond" evidence="11">
    <location>
        <begin position="31"/>
        <end position="45"/>
    </location>
</feature>
<keyword evidence="3 10" id="KW-0813">Transport</keyword>
<organism evidence="13 14">
    <name type="scientific">Saponaria officinalis</name>
    <name type="common">Common soapwort</name>
    <name type="synonym">Lychnis saponaria</name>
    <dbReference type="NCBI Taxonomy" id="3572"/>
    <lineage>
        <taxon>Eukaryota</taxon>
        <taxon>Viridiplantae</taxon>
        <taxon>Streptophyta</taxon>
        <taxon>Embryophyta</taxon>
        <taxon>Tracheophyta</taxon>
        <taxon>Spermatophyta</taxon>
        <taxon>Magnoliopsida</taxon>
        <taxon>eudicotyledons</taxon>
        <taxon>Gunneridae</taxon>
        <taxon>Pentapetalae</taxon>
        <taxon>Caryophyllales</taxon>
        <taxon>Caryophyllaceae</taxon>
        <taxon>Caryophylleae</taxon>
        <taxon>Saponaria</taxon>
    </lineage>
</organism>
<protein>
    <recommendedName>
        <fullName evidence="10">Cytochrome b-c1 complex subunit 6</fullName>
    </recommendedName>
</protein>
<comment type="subcellular location">
    <subcellularLocation>
        <location evidence="1">Mitochondrion inner membrane</location>
        <topology evidence="1">Peripheral membrane protein</topology>
        <orientation evidence="1">Intermembrane side</orientation>
    </subcellularLocation>
</comment>
<gene>
    <name evidence="13" type="ORF">RND81_06G017500</name>
</gene>
<evidence type="ECO:0000256" key="9">
    <source>
        <dbReference type="ARBA" id="ARBA00023157"/>
    </source>
</evidence>
<evidence type="ECO:0000313" key="14">
    <source>
        <dbReference type="Proteomes" id="UP001443914"/>
    </source>
</evidence>
<feature type="domain" description="Ubiquinol-cytochrome C reductase hinge" evidence="12">
    <location>
        <begin position="8"/>
        <end position="69"/>
    </location>
</feature>
<comment type="similarity">
    <text evidence="2 10">Belongs to the UQCRH/QCR6 family.</text>
</comment>
<dbReference type="EMBL" id="JBDFQZ010000006">
    <property type="protein sequence ID" value="KAK9713293.1"/>
    <property type="molecule type" value="Genomic_DNA"/>
</dbReference>
<comment type="caution">
    <text evidence="13">The sequence shown here is derived from an EMBL/GenBank/DDBJ whole genome shotgun (WGS) entry which is preliminary data.</text>
</comment>
<keyword evidence="8 10" id="KW-0472">Membrane</keyword>
<keyword evidence="14" id="KW-1185">Reference proteome</keyword>
<evidence type="ECO:0000256" key="6">
    <source>
        <dbReference type="ARBA" id="ARBA00022982"/>
    </source>
</evidence>
<reference evidence="13" key="1">
    <citation type="submission" date="2024-03" db="EMBL/GenBank/DDBJ databases">
        <title>WGS assembly of Saponaria officinalis var. Norfolk2.</title>
        <authorList>
            <person name="Jenkins J."/>
            <person name="Shu S."/>
            <person name="Grimwood J."/>
            <person name="Barry K."/>
            <person name="Goodstein D."/>
            <person name="Schmutz J."/>
            <person name="Leebens-Mack J."/>
            <person name="Osbourn A."/>
        </authorList>
    </citation>
    <scope>NUCLEOTIDE SEQUENCE [LARGE SCALE GENOMIC DNA]</scope>
    <source>
        <strain evidence="13">JIC</strain>
    </source>
</reference>
<evidence type="ECO:0000256" key="5">
    <source>
        <dbReference type="ARBA" id="ARBA00022792"/>
    </source>
</evidence>
<dbReference type="InterPro" id="IPR036811">
    <property type="entry name" value="Ubol_cytC_Rdtase_hinge_dom_sf"/>
</dbReference>
<comment type="function">
    <text evidence="10">Component of the ubiquinol-cytochrome c oxidoreductase, a multisubunit transmembrane complex that is part of the mitochondrial electron transport chain which drives oxidative phosphorylation.</text>
</comment>
<dbReference type="GO" id="GO:0006122">
    <property type="term" value="P:mitochondrial electron transport, ubiquinol to cytochrome c"/>
    <property type="evidence" value="ECO:0007669"/>
    <property type="project" value="InterPro"/>
</dbReference>
<evidence type="ECO:0000259" key="12">
    <source>
        <dbReference type="Pfam" id="PF02320"/>
    </source>
</evidence>
<dbReference type="InterPro" id="IPR023184">
    <property type="entry name" value="Ubol_cytC_Rdtase_hinge_dom"/>
</dbReference>
<evidence type="ECO:0000256" key="7">
    <source>
        <dbReference type="ARBA" id="ARBA00023128"/>
    </source>
</evidence>
<proteinExistence type="inferred from homology"/>
<dbReference type="Proteomes" id="UP001443914">
    <property type="component" value="Unassembled WGS sequence"/>
</dbReference>
<evidence type="ECO:0000256" key="10">
    <source>
        <dbReference type="PIRNR" id="PIRNR000019"/>
    </source>
</evidence>
<sequence length="69" mass="8130">MTDYEIVDPKKDLEDSYRPKCAKPLFAYQACAKRIQSDETGSKHCTGQYFDYWQCLDHHVAPKLFEKLK</sequence>